<dbReference type="Pfam" id="PF22794">
    <property type="entry name" value="jr-ZPR1"/>
    <property type="match status" value="1"/>
</dbReference>
<dbReference type="InterPro" id="IPR004470">
    <property type="entry name" value="ZPR1-like_arc"/>
</dbReference>
<dbReference type="PANTHER" id="PTHR10876:SF0">
    <property type="entry name" value="ZINC FINGER PROTEIN ZPR1"/>
    <property type="match status" value="1"/>
</dbReference>
<evidence type="ECO:0000313" key="6">
    <source>
        <dbReference type="EMBL" id="AEM39349.1"/>
    </source>
</evidence>
<keyword evidence="4" id="KW-0862">Zinc</keyword>
<dbReference type="EMBL" id="CP002838">
    <property type="protein sequence ID" value="AEM39349.1"/>
    <property type="molecule type" value="Genomic_DNA"/>
</dbReference>
<dbReference type="Gene3D" id="2.60.120.1040">
    <property type="entry name" value="ZPR1, A/B domain"/>
    <property type="match status" value="1"/>
</dbReference>
<keyword evidence="7" id="KW-1185">Reference proteome</keyword>
<keyword evidence="2" id="KW-0479">Metal-binding</keyword>
<dbReference type="InParanoid" id="G0EHJ6"/>
<dbReference type="KEGG" id="pfm:Pyrfu_1491"/>
<evidence type="ECO:0000259" key="5">
    <source>
        <dbReference type="SMART" id="SM00709"/>
    </source>
</evidence>
<dbReference type="OrthoDB" id="14924at2157"/>
<evidence type="ECO:0000313" key="7">
    <source>
        <dbReference type="Proteomes" id="UP000001037"/>
    </source>
</evidence>
<name>G0EHJ6_PYRF1</name>
<dbReference type="SMART" id="SM00709">
    <property type="entry name" value="Zpr1"/>
    <property type="match status" value="1"/>
</dbReference>
<dbReference type="NCBIfam" id="TIGR00310">
    <property type="entry name" value="ZPR1_znf"/>
    <property type="match status" value="1"/>
</dbReference>
<protein>
    <submittedName>
        <fullName evidence="6">ZPR1-related zinc finger protein</fullName>
    </submittedName>
</protein>
<comment type="similarity">
    <text evidence="1">Belongs to the ZPR1 family.</text>
</comment>
<keyword evidence="3" id="KW-0863">Zinc-finger</keyword>
<dbReference type="AlphaFoldDB" id="G0EHJ6"/>
<evidence type="ECO:0000256" key="2">
    <source>
        <dbReference type="ARBA" id="ARBA00022723"/>
    </source>
</evidence>
<dbReference type="eggNOG" id="arCOG04265">
    <property type="taxonomic scope" value="Archaea"/>
</dbReference>
<reference evidence="6 7" key="1">
    <citation type="journal article" date="2011" name="Stand. Genomic Sci.">
        <title>Complete genome sequence of the hyperthermophilic chemolithoautotroph Pyrolobus fumarii type strain (1A).</title>
        <authorList>
            <person name="Anderson I."/>
            <person name="Goker M."/>
            <person name="Nolan M."/>
            <person name="Lucas S."/>
            <person name="Hammon N."/>
            <person name="Deshpande S."/>
            <person name="Cheng J.F."/>
            <person name="Tapia R."/>
            <person name="Han C."/>
            <person name="Goodwin L."/>
            <person name="Pitluck S."/>
            <person name="Huntemann M."/>
            <person name="Liolios K."/>
            <person name="Ivanova N."/>
            <person name="Pagani I."/>
            <person name="Mavromatis K."/>
            <person name="Ovchinikova G."/>
            <person name="Pati A."/>
            <person name="Chen A."/>
            <person name="Palaniappan K."/>
            <person name="Land M."/>
            <person name="Hauser L."/>
            <person name="Brambilla E.M."/>
            <person name="Huber H."/>
            <person name="Yasawong M."/>
            <person name="Rohde M."/>
            <person name="Spring S."/>
            <person name="Abt B."/>
            <person name="Sikorski J."/>
            <person name="Wirth R."/>
            <person name="Detter J.C."/>
            <person name="Woyke T."/>
            <person name="Bristow J."/>
            <person name="Eisen J.A."/>
            <person name="Markowitz V."/>
            <person name="Hugenholtz P."/>
            <person name="Kyrpides N.C."/>
            <person name="Klenk H.P."/>
            <person name="Lapidus A."/>
        </authorList>
    </citation>
    <scope>NUCLEOTIDE SEQUENCE [LARGE SCALE GENOMIC DNA]</scope>
    <source>
        <strain evidence="7">DSM 11204 / 1A</strain>
    </source>
</reference>
<dbReference type="GO" id="GO:0008270">
    <property type="term" value="F:zinc ion binding"/>
    <property type="evidence" value="ECO:0007669"/>
    <property type="project" value="UniProtKB-KW"/>
</dbReference>
<dbReference type="InterPro" id="IPR056180">
    <property type="entry name" value="ZPR1_jr_dom"/>
</dbReference>
<dbReference type="InterPro" id="IPR004457">
    <property type="entry name" value="Znf_ZPR1"/>
</dbReference>
<sequence>MEQRLPEPVKLHEEKTKCPACNKETLEVQVYLYQVPIIGPVTMAVGRCSNCGFTFRDVRVAEQKSPQILRLKVTKPEHLNVLVVRAPSATVKIRGLSEEGDLEMKPGPVADGFITTVEGVLHRFKEIVDFLCEDPEVNREKCLQVKRALEDAIDGKRRFELIIEDPEGVSAIASHETIVEPMNIKNNTQTEKEMREDEN</sequence>
<dbReference type="GeneID" id="11138678"/>
<dbReference type="STRING" id="694429.Pyrfu_1491"/>
<dbReference type="NCBIfam" id="TIGR00340">
    <property type="entry name" value="zpr1_rel"/>
    <property type="match status" value="1"/>
</dbReference>
<gene>
    <name evidence="6" type="ordered locus">Pyrfu_1491</name>
</gene>
<dbReference type="PANTHER" id="PTHR10876">
    <property type="entry name" value="ZINC FINGER PROTEIN ZPR1"/>
    <property type="match status" value="1"/>
</dbReference>
<accession>G0EHJ6</accession>
<evidence type="ECO:0000256" key="3">
    <source>
        <dbReference type="ARBA" id="ARBA00022771"/>
    </source>
</evidence>
<evidence type="ECO:0000256" key="1">
    <source>
        <dbReference type="ARBA" id="ARBA00008354"/>
    </source>
</evidence>
<evidence type="ECO:0000256" key="4">
    <source>
        <dbReference type="ARBA" id="ARBA00022833"/>
    </source>
</evidence>
<dbReference type="InterPro" id="IPR040141">
    <property type="entry name" value="ZPR1"/>
</dbReference>
<organism evidence="6 7">
    <name type="scientific">Pyrolobus fumarii (strain DSM 11204 / 1A)</name>
    <dbReference type="NCBI Taxonomy" id="694429"/>
    <lineage>
        <taxon>Archaea</taxon>
        <taxon>Thermoproteota</taxon>
        <taxon>Thermoprotei</taxon>
        <taxon>Desulfurococcales</taxon>
        <taxon>Pyrodictiaceae</taxon>
        <taxon>Pyrolobus</taxon>
    </lineage>
</organism>
<feature type="domain" description="Zinc finger ZPR1-type" evidence="5">
    <location>
        <begin position="16"/>
        <end position="174"/>
    </location>
</feature>
<dbReference type="Proteomes" id="UP000001037">
    <property type="component" value="Chromosome"/>
</dbReference>
<dbReference type="RefSeq" id="WP_014027026.1">
    <property type="nucleotide sequence ID" value="NC_015931.1"/>
</dbReference>
<dbReference type="InterPro" id="IPR042451">
    <property type="entry name" value="ZPR1_A/B_dom"/>
</dbReference>
<proteinExistence type="inferred from homology"/>
<dbReference type="HOGENOM" id="CLU_107446_0_0_2"/>